<evidence type="ECO:0000256" key="3">
    <source>
        <dbReference type="ARBA" id="ARBA00022448"/>
    </source>
</evidence>
<gene>
    <name evidence="9" type="ORF">GKZ89_16380</name>
</gene>
<keyword evidence="5 8" id="KW-0812">Transmembrane</keyword>
<dbReference type="Gene3D" id="1.20.1530.20">
    <property type="match status" value="2"/>
</dbReference>
<dbReference type="OrthoDB" id="401182at2"/>
<dbReference type="InterPro" id="IPR038770">
    <property type="entry name" value="Na+/solute_symporter_sf"/>
</dbReference>
<evidence type="ECO:0008006" key="11">
    <source>
        <dbReference type="Google" id="ProtNLM"/>
    </source>
</evidence>
<sequence>MLYYIHSIKLRRICMSIIQILTPVFTMAAMAAAGFVTSRFIEITAETRRFISFTAINFALPAVVVSSIFQLGFNRETWISFAAVYTSSLCFTLFGMLAGYLAGKGFGYGEMEARQLAIVSGCGNTGFVGIPLIALLFGPEAGSYAAVYDAGTMTSVFTVGILLLRPEKFSFRQLKAILNTPFITLLSAVLLAALGVALPVMLLETADMLSGLAAPLALILIGLLIPTISKADWKRVQNGYKRFMAAALVIKVLLLPAIACAAVWLLPFPESLGQIVIVQASMPTFTLAAVLFERYIIGGAKQFGIVALICTTAFSLLMLPVTVWVAQAIS</sequence>
<feature type="transmembrane region" description="Helical" evidence="8">
    <location>
        <begin position="272"/>
        <end position="292"/>
    </location>
</feature>
<comment type="subcellular location">
    <subcellularLocation>
        <location evidence="1">Cell membrane</location>
        <topology evidence="1">Multi-pass membrane protein</topology>
    </subcellularLocation>
</comment>
<evidence type="ECO:0000256" key="5">
    <source>
        <dbReference type="ARBA" id="ARBA00022692"/>
    </source>
</evidence>
<evidence type="ECO:0000256" key="6">
    <source>
        <dbReference type="ARBA" id="ARBA00022989"/>
    </source>
</evidence>
<name>A0A7X2S938_9BACI</name>
<feature type="transmembrane region" description="Helical" evidence="8">
    <location>
        <begin position="243"/>
        <end position="266"/>
    </location>
</feature>
<organism evidence="9 10">
    <name type="scientific">Metabacillus mangrovi</name>
    <dbReference type="NCBI Taxonomy" id="1491830"/>
    <lineage>
        <taxon>Bacteria</taxon>
        <taxon>Bacillati</taxon>
        <taxon>Bacillota</taxon>
        <taxon>Bacilli</taxon>
        <taxon>Bacillales</taxon>
        <taxon>Bacillaceae</taxon>
        <taxon>Metabacillus</taxon>
    </lineage>
</organism>
<keyword evidence="6 8" id="KW-1133">Transmembrane helix</keyword>
<dbReference type="EMBL" id="WMIB01000021">
    <property type="protein sequence ID" value="MTH54981.1"/>
    <property type="molecule type" value="Genomic_DNA"/>
</dbReference>
<evidence type="ECO:0000256" key="1">
    <source>
        <dbReference type="ARBA" id="ARBA00004651"/>
    </source>
</evidence>
<comment type="caution">
    <text evidence="9">The sequence shown here is derived from an EMBL/GenBank/DDBJ whole genome shotgun (WGS) entry which is preliminary data.</text>
</comment>
<feature type="transmembrane region" description="Helical" evidence="8">
    <location>
        <begin position="176"/>
        <end position="202"/>
    </location>
</feature>
<feature type="transmembrane region" description="Helical" evidence="8">
    <location>
        <begin position="143"/>
        <end position="164"/>
    </location>
</feature>
<evidence type="ECO:0000256" key="4">
    <source>
        <dbReference type="ARBA" id="ARBA00022475"/>
    </source>
</evidence>
<feature type="transmembrane region" description="Helical" evidence="8">
    <location>
        <begin position="115"/>
        <end position="137"/>
    </location>
</feature>
<dbReference type="AlphaFoldDB" id="A0A7X2S938"/>
<evidence type="ECO:0000256" key="7">
    <source>
        <dbReference type="ARBA" id="ARBA00023136"/>
    </source>
</evidence>
<dbReference type="GO" id="GO:0005886">
    <property type="term" value="C:plasma membrane"/>
    <property type="evidence" value="ECO:0007669"/>
    <property type="project" value="UniProtKB-SubCell"/>
</dbReference>
<keyword evidence="7 8" id="KW-0472">Membrane</keyword>
<dbReference type="PANTHER" id="PTHR36838:SF1">
    <property type="entry name" value="SLR1864 PROTEIN"/>
    <property type="match status" value="1"/>
</dbReference>
<reference evidence="9 10" key="1">
    <citation type="journal article" date="2017" name="Int. J. Syst. Evol. Microbiol.">
        <title>Bacillus mangrovi sp. nov., isolated from a sediment sample from a mangrove forest.</title>
        <authorList>
            <person name="Gupta V."/>
            <person name="Singh P.K."/>
            <person name="Korpole S."/>
            <person name="Tanuku N.R.S."/>
            <person name="Pinnaka A.K."/>
        </authorList>
    </citation>
    <scope>NUCLEOTIDE SEQUENCE [LARGE SCALE GENOMIC DNA]</scope>
    <source>
        <strain evidence="9 10">KCTC 33872</strain>
    </source>
</reference>
<evidence type="ECO:0000313" key="10">
    <source>
        <dbReference type="Proteomes" id="UP000434639"/>
    </source>
</evidence>
<feature type="transmembrane region" description="Helical" evidence="8">
    <location>
        <begin position="304"/>
        <end position="326"/>
    </location>
</feature>
<dbReference type="Proteomes" id="UP000434639">
    <property type="component" value="Unassembled WGS sequence"/>
</dbReference>
<dbReference type="InterPro" id="IPR004776">
    <property type="entry name" value="Mem_transp_PIN-like"/>
</dbReference>
<accession>A0A7X2S938</accession>
<evidence type="ECO:0000256" key="8">
    <source>
        <dbReference type="SAM" id="Phobius"/>
    </source>
</evidence>
<proteinExistence type="inferred from homology"/>
<keyword evidence="4" id="KW-1003">Cell membrane</keyword>
<feature type="transmembrane region" description="Helical" evidence="8">
    <location>
        <begin position="78"/>
        <end position="103"/>
    </location>
</feature>
<feature type="transmembrane region" description="Helical" evidence="8">
    <location>
        <begin position="50"/>
        <end position="72"/>
    </location>
</feature>
<protein>
    <recommendedName>
        <fullName evidence="11">Transporter</fullName>
    </recommendedName>
</protein>
<comment type="similarity">
    <text evidence="2">Belongs to the auxin efflux carrier (TC 2.A.69) family.</text>
</comment>
<dbReference type="Pfam" id="PF03547">
    <property type="entry name" value="Mem_trans"/>
    <property type="match status" value="2"/>
</dbReference>
<feature type="transmembrane region" description="Helical" evidence="8">
    <location>
        <begin position="20"/>
        <end position="38"/>
    </location>
</feature>
<dbReference type="PANTHER" id="PTHR36838">
    <property type="entry name" value="AUXIN EFFLUX CARRIER FAMILY PROTEIN"/>
    <property type="match status" value="1"/>
</dbReference>
<dbReference type="GO" id="GO:0055085">
    <property type="term" value="P:transmembrane transport"/>
    <property type="evidence" value="ECO:0007669"/>
    <property type="project" value="InterPro"/>
</dbReference>
<evidence type="ECO:0000256" key="2">
    <source>
        <dbReference type="ARBA" id="ARBA00010145"/>
    </source>
</evidence>
<keyword evidence="3" id="KW-0813">Transport</keyword>
<keyword evidence="10" id="KW-1185">Reference proteome</keyword>
<evidence type="ECO:0000313" key="9">
    <source>
        <dbReference type="EMBL" id="MTH54981.1"/>
    </source>
</evidence>
<feature type="transmembrane region" description="Helical" evidence="8">
    <location>
        <begin position="208"/>
        <end position="231"/>
    </location>
</feature>